<dbReference type="SMART" id="SM00965">
    <property type="entry name" value="STN"/>
    <property type="match status" value="1"/>
</dbReference>
<dbReference type="Proteomes" id="UP000060602">
    <property type="component" value="Chromosome"/>
</dbReference>
<evidence type="ECO:0000313" key="20">
    <source>
        <dbReference type="Proteomes" id="UP000060602"/>
    </source>
</evidence>
<dbReference type="PROSITE" id="PS51318">
    <property type="entry name" value="TAT"/>
    <property type="match status" value="1"/>
</dbReference>
<dbReference type="InterPro" id="IPR012910">
    <property type="entry name" value="Plug_dom"/>
</dbReference>
<evidence type="ECO:0000256" key="13">
    <source>
        <dbReference type="ARBA" id="ARBA00023237"/>
    </source>
</evidence>
<keyword evidence="8" id="KW-0408">Iron</keyword>
<keyword evidence="10 16" id="KW-0798">TonB box</keyword>
<dbReference type="PROSITE" id="PS52016">
    <property type="entry name" value="TONB_DEPENDENT_REC_3"/>
    <property type="match status" value="1"/>
</dbReference>
<dbReference type="FunFam" id="2.170.130.10:FF:000010">
    <property type="entry name" value="Ferripyoverdine receptor"/>
    <property type="match status" value="1"/>
</dbReference>
<proteinExistence type="inferred from homology"/>
<evidence type="ECO:0000256" key="1">
    <source>
        <dbReference type="ARBA" id="ARBA00004571"/>
    </source>
</evidence>
<sequence length="815" mass="88735">MKPSPSRPGALLFAGALAAALPVAGAHAQSPATQAATVYDLPAAPLADTLSRISLQSGRTISTRADLVAGKQAAAVRGATSPEAAARQALAGTGLELVVTPGGVLTVRPQPAAGAVTSLEPVLVTGSNLIAPSEGSGSYTVPESNSATRMRLSIRDTPQSVSVITRQQMDDQGIVSASEAMQQTPGITVVRENSEGYGFYSRGFRLENYQYDGLPSLSSDGGNVRDNYSITNSIIYDRIEVLKGATGLVNGAGYPSGVINFIRKRPTREFQGSLSAGAGSWDQYRSELDLSGPLAANGKVRGRVVGAASTQGSYMDYAKGKQDVLYGIVEADLAPRTTATFGVDYQRDRNKATSNTHLPAFYTDGTPVTFSRSTNPADKWAWRNQDTTRVFADLTHSLDNGWQFKLAAAHRNYASRELISGMSSALVETGSNRVEHGFYQGGAARFNTDSRENSIDFQASGPYQLFGREHDLVIGYNAARTHSQSNRFDGDTDMWIDDAFNWGNNATQPSRYDWWLTHNVLVNQRIFYGATVLHPTDRLSFILGGRLTEYSWSQDVAFANGRTRRYAAEVDHKLIPYAGVTYDLDSVHTVYASYTDVFKPQAYNFDANNRQLDPLTGKSYEVGAKGEYLGGRLNASIALFQIKQDNVAELDPSGGVLPDGGTPYRAAQGVTTRGFEMEISGEVTPGWQLHAGYTYSRSRDRDGIRVSSTQPQQLFKLATTYRLPGDWHRLTVGGNVYWQSGAYFLQEINGANRRFNQDGYAVLGLMAAYDFSKALRLTVNLNNVLDKTYYSGMGNYNSVFYGAPRNVLAQMRYTF</sequence>
<evidence type="ECO:0000256" key="11">
    <source>
        <dbReference type="ARBA" id="ARBA00023136"/>
    </source>
</evidence>
<evidence type="ECO:0000313" key="19">
    <source>
        <dbReference type="EMBL" id="AMG38831.1"/>
    </source>
</evidence>
<evidence type="ECO:0000256" key="2">
    <source>
        <dbReference type="ARBA" id="ARBA00009810"/>
    </source>
</evidence>
<accession>A0A0X8P2R0</accession>
<feature type="domain" description="Secretin/TonB short N-terminal" evidence="18">
    <location>
        <begin position="59"/>
        <end position="110"/>
    </location>
</feature>
<reference evidence="20" key="1">
    <citation type="submission" date="2015-12" db="EMBL/GenBank/DDBJ databases">
        <title>FDA dAtabase for Regulatory Grade micrObial Sequences (FDA-ARGOS): Supporting development and validation of Infectious Disease Dx tests.</title>
        <authorList>
            <person name="Case J."/>
            <person name="Tallon L."/>
            <person name="Sadzewicz L."/>
            <person name="Sengamalay N."/>
            <person name="Ott S."/>
            <person name="Godinez A."/>
            <person name="Nagaraj S."/>
            <person name="Nadendla S."/>
            <person name="Sichtig H."/>
        </authorList>
    </citation>
    <scope>NUCLEOTIDE SEQUENCE [LARGE SCALE GENOMIC DNA]</scope>
    <source>
        <strain evidence="20">FDAARGOS_147</strain>
    </source>
</reference>
<evidence type="ECO:0000256" key="17">
    <source>
        <dbReference type="SAM" id="SignalP"/>
    </source>
</evidence>
<dbReference type="Gene3D" id="3.55.50.30">
    <property type="match status" value="1"/>
</dbReference>
<dbReference type="Gene3D" id="2.170.130.10">
    <property type="entry name" value="TonB-dependent receptor, plug domain"/>
    <property type="match status" value="1"/>
</dbReference>
<feature type="short sequence motif" description="TonB C-terminal box" evidence="15">
    <location>
        <begin position="798"/>
        <end position="815"/>
    </location>
</feature>
<comment type="subcellular location">
    <subcellularLocation>
        <location evidence="1 14">Cell outer membrane</location>
        <topology evidence="1 14">Multi-pass membrane protein</topology>
    </subcellularLocation>
</comment>
<dbReference type="RefSeq" id="WP_061073439.1">
    <property type="nucleotide sequence ID" value="NZ_CP014060.2"/>
</dbReference>
<dbReference type="SUPFAM" id="SSF56935">
    <property type="entry name" value="Porins"/>
    <property type="match status" value="1"/>
</dbReference>
<evidence type="ECO:0000256" key="8">
    <source>
        <dbReference type="ARBA" id="ARBA00023004"/>
    </source>
</evidence>
<name>A0A0X8P2R0_ALCXX</name>
<evidence type="ECO:0000256" key="10">
    <source>
        <dbReference type="ARBA" id="ARBA00023077"/>
    </source>
</evidence>
<dbReference type="AlphaFoldDB" id="A0A0X8P2R0"/>
<dbReference type="InterPro" id="IPR006311">
    <property type="entry name" value="TAT_signal"/>
</dbReference>
<dbReference type="Gene3D" id="2.40.170.20">
    <property type="entry name" value="TonB-dependent receptor, beta-barrel domain"/>
    <property type="match status" value="1"/>
</dbReference>
<keyword evidence="11 14" id="KW-0472">Membrane</keyword>
<keyword evidence="5" id="KW-0410">Iron transport</keyword>
<dbReference type="CDD" id="cd01347">
    <property type="entry name" value="ligand_gated_channel"/>
    <property type="match status" value="1"/>
</dbReference>
<dbReference type="PANTHER" id="PTHR32552">
    <property type="entry name" value="FERRICHROME IRON RECEPTOR-RELATED"/>
    <property type="match status" value="1"/>
</dbReference>
<dbReference type="PANTHER" id="PTHR32552:SF74">
    <property type="entry name" value="HYDROXAMATE SIDEROPHORE RECEPTOR FHUE"/>
    <property type="match status" value="1"/>
</dbReference>
<dbReference type="Pfam" id="PF00593">
    <property type="entry name" value="TonB_dep_Rec_b-barrel"/>
    <property type="match status" value="1"/>
</dbReference>
<evidence type="ECO:0000256" key="12">
    <source>
        <dbReference type="ARBA" id="ARBA00023170"/>
    </source>
</evidence>
<keyword evidence="13 14" id="KW-0998">Cell outer membrane</keyword>
<evidence type="ECO:0000256" key="7">
    <source>
        <dbReference type="ARBA" id="ARBA00022729"/>
    </source>
</evidence>
<dbReference type="GO" id="GO:0038023">
    <property type="term" value="F:signaling receptor activity"/>
    <property type="evidence" value="ECO:0007669"/>
    <property type="project" value="InterPro"/>
</dbReference>
<dbReference type="InterPro" id="IPR037066">
    <property type="entry name" value="Plug_dom_sf"/>
</dbReference>
<gene>
    <name evidence="19" type="ORF">AL504_24060</name>
</gene>
<evidence type="ECO:0000256" key="4">
    <source>
        <dbReference type="ARBA" id="ARBA00022452"/>
    </source>
</evidence>
<dbReference type="InterPro" id="IPR039426">
    <property type="entry name" value="TonB-dep_rcpt-like"/>
</dbReference>
<keyword evidence="9" id="KW-0406">Ion transport</keyword>
<feature type="chain" id="PRO_5007069247" evidence="17">
    <location>
        <begin position="29"/>
        <end position="815"/>
    </location>
</feature>
<dbReference type="GO" id="GO:0009279">
    <property type="term" value="C:cell outer membrane"/>
    <property type="evidence" value="ECO:0007669"/>
    <property type="project" value="UniProtKB-SubCell"/>
</dbReference>
<dbReference type="GO" id="GO:0015891">
    <property type="term" value="P:siderophore transport"/>
    <property type="evidence" value="ECO:0007669"/>
    <property type="project" value="InterPro"/>
</dbReference>
<dbReference type="NCBIfam" id="TIGR01783">
    <property type="entry name" value="TonB-siderophor"/>
    <property type="match status" value="1"/>
</dbReference>
<evidence type="ECO:0000259" key="18">
    <source>
        <dbReference type="SMART" id="SM00965"/>
    </source>
</evidence>
<dbReference type="Pfam" id="PF07715">
    <property type="entry name" value="Plug"/>
    <property type="match status" value="1"/>
</dbReference>
<keyword evidence="3 14" id="KW-0813">Transport</keyword>
<dbReference type="EMBL" id="CP014060">
    <property type="protein sequence ID" value="AMG38831.1"/>
    <property type="molecule type" value="Genomic_DNA"/>
</dbReference>
<keyword evidence="4 14" id="KW-1134">Transmembrane beta strand</keyword>
<evidence type="ECO:0000256" key="15">
    <source>
        <dbReference type="PROSITE-ProRule" id="PRU10144"/>
    </source>
</evidence>
<keyword evidence="12 19" id="KW-0675">Receptor</keyword>
<evidence type="ECO:0000256" key="3">
    <source>
        <dbReference type="ARBA" id="ARBA00022448"/>
    </source>
</evidence>
<dbReference type="InterPro" id="IPR036942">
    <property type="entry name" value="Beta-barrel_TonB_sf"/>
</dbReference>
<organism evidence="19 20">
    <name type="scientific">Alcaligenes xylosoxydans xylosoxydans</name>
    <name type="common">Achromobacter xylosoxidans</name>
    <dbReference type="NCBI Taxonomy" id="85698"/>
    <lineage>
        <taxon>Bacteria</taxon>
        <taxon>Pseudomonadati</taxon>
        <taxon>Pseudomonadota</taxon>
        <taxon>Betaproteobacteria</taxon>
        <taxon>Burkholderiales</taxon>
        <taxon>Alcaligenaceae</taxon>
        <taxon>Achromobacter</taxon>
    </lineage>
</organism>
<comment type="similarity">
    <text evidence="2 14 16">Belongs to the TonB-dependent receptor family.</text>
</comment>
<keyword evidence="7 17" id="KW-0732">Signal</keyword>
<dbReference type="InterPro" id="IPR000531">
    <property type="entry name" value="Beta-barrel_TonB"/>
</dbReference>
<dbReference type="InterPro" id="IPR010105">
    <property type="entry name" value="TonB_sidphr_rcpt"/>
</dbReference>
<dbReference type="InterPro" id="IPR010917">
    <property type="entry name" value="TonB_rcpt_CS"/>
</dbReference>
<evidence type="ECO:0000256" key="16">
    <source>
        <dbReference type="RuleBase" id="RU003357"/>
    </source>
</evidence>
<protein>
    <submittedName>
        <fullName evidence="19">TonB-dependent siderophore receptor</fullName>
    </submittedName>
</protein>
<feature type="signal peptide" evidence="17">
    <location>
        <begin position="1"/>
        <end position="28"/>
    </location>
</feature>
<dbReference type="GO" id="GO:0015344">
    <property type="term" value="F:siderophore uptake transmembrane transporter activity"/>
    <property type="evidence" value="ECO:0007669"/>
    <property type="project" value="TreeGrafter"/>
</dbReference>
<keyword evidence="6 14" id="KW-0812">Transmembrane</keyword>
<evidence type="ECO:0000256" key="9">
    <source>
        <dbReference type="ARBA" id="ARBA00023065"/>
    </source>
</evidence>
<evidence type="ECO:0000256" key="6">
    <source>
        <dbReference type="ARBA" id="ARBA00022692"/>
    </source>
</evidence>
<evidence type="ECO:0000256" key="14">
    <source>
        <dbReference type="PROSITE-ProRule" id="PRU01360"/>
    </source>
</evidence>
<dbReference type="InterPro" id="IPR011662">
    <property type="entry name" value="Secretin/TonB_short_N"/>
</dbReference>
<dbReference type="PROSITE" id="PS01156">
    <property type="entry name" value="TONB_DEPENDENT_REC_2"/>
    <property type="match status" value="1"/>
</dbReference>
<evidence type="ECO:0000256" key="5">
    <source>
        <dbReference type="ARBA" id="ARBA00022496"/>
    </source>
</evidence>